<dbReference type="AlphaFoldDB" id="A0A5C5VJD8"/>
<proteinExistence type="predicted"/>
<organism evidence="1 2">
    <name type="scientific">Blastopirellula retiformator</name>
    <dbReference type="NCBI Taxonomy" id="2527970"/>
    <lineage>
        <taxon>Bacteria</taxon>
        <taxon>Pseudomonadati</taxon>
        <taxon>Planctomycetota</taxon>
        <taxon>Planctomycetia</taxon>
        <taxon>Pirellulales</taxon>
        <taxon>Pirellulaceae</taxon>
        <taxon>Blastopirellula</taxon>
    </lineage>
</organism>
<gene>
    <name evidence="1" type="ORF">Enr8_03980</name>
</gene>
<name>A0A5C5VJD8_9BACT</name>
<evidence type="ECO:0000313" key="1">
    <source>
        <dbReference type="EMBL" id="TWT38704.1"/>
    </source>
</evidence>
<accession>A0A5C5VJD8</accession>
<dbReference type="Proteomes" id="UP000318878">
    <property type="component" value="Unassembled WGS sequence"/>
</dbReference>
<keyword evidence="2" id="KW-1185">Reference proteome</keyword>
<protein>
    <submittedName>
        <fullName evidence="1">Uncharacterized protein</fullName>
    </submittedName>
</protein>
<dbReference type="EMBL" id="SJPF01000001">
    <property type="protein sequence ID" value="TWT38704.1"/>
    <property type="molecule type" value="Genomic_DNA"/>
</dbReference>
<reference evidence="1 2" key="1">
    <citation type="submission" date="2019-02" db="EMBL/GenBank/DDBJ databases">
        <title>Deep-cultivation of Planctomycetes and their phenomic and genomic characterization uncovers novel biology.</title>
        <authorList>
            <person name="Wiegand S."/>
            <person name="Jogler M."/>
            <person name="Boedeker C."/>
            <person name="Pinto D."/>
            <person name="Vollmers J."/>
            <person name="Rivas-Marin E."/>
            <person name="Kohn T."/>
            <person name="Peeters S.H."/>
            <person name="Heuer A."/>
            <person name="Rast P."/>
            <person name="Oberbeckmann S."/>
            <person name="Bunk B."/>
            <person name="Jeske O."/>
            <person name="Meyerdierks A."/>
            <person name="Storesund J.E."/>
            <person name="Kallscheuer N."/>
            <person name="Luecker S."/>
            <person name="Lage O.M."/>
            <person name="Pohl T."/>
            <person name="Merkel B.J."/>
            <person name="Hornburger P."/>
            <person name="Mueller R.-W."/>
            <person name="Bruemmer F."/>
            <person name="Labrenz M."/>
            <person name="Spormann A.M."/>
            <person name="Op Den Camp H."/>
            <person name="Overmann J."/>
            <person name="Amann R."/>
            <person name="Jetten M.S.M."/>
            <person name="Mascher T."/>
            <person name="Medema M.H."/>
            <person name="Devos D.P."/>
            <person name="Kaster A.-K."/>
            <person name="Ovreas L."/>
            <person name="Rohde M."/>
            <person name="Galperin M.Y."/>
            <person name="Jogler C."/>
        </authorList>
    </citation>
    <scope>NUCLEOTIDE SEQUENCE [LARGE SCALE GENOMIC DNA]</scope>
    <source>
        <strain evidence="1 2">Enr8</strain>
    </source>
</reference>
<sequence>MTYFQFLHLVGSNLDVVEPLAGLIQHRQTVSGIQARWNVDKEIGDLLVPRIAQLQRESESVTAAEAPDETTAETVLLEKLAKRPSAQAWDGSRLRRLFEIAMPIVDLFVR</sequence>
<comment type="caution">
    <text evidence="1">The sequence shown here is derived from an EMBL/GenBank/DDBJ whole genome shotgun (WGS) entry which is preliminary data.</text>
</comment>
<evidence type="ECO:0000313" key="2">
    <source>
        <dbReference type="Proteomes" id="UP000318878"/>
    </source>
</evidence>
<dbReference type="RefSeq" id="WP_146428935.1">
    <property type="nucleotide sequence ID" value="NZ_SJPF01000001.1"/>
</dbReference>